<evidence type="ECO:0000256" key="10">
    <source>
        <dbReference type="PROSITE-ProRule" id="PRU00626"/>
    </source>
</evidence>
<dbReference type="PANTHER" id="PTHR31846">
    <property type="entry name" value="CRS1 / YHBY (CRM) DOMAIN-CONTAINING PROTEIN"/>
    <property type="match status" value="1"/>
</dbReference>
<keyword evidence="8" id="KW-0508">mRNA splicing</keyword>
<dbReference type="EMBL" id="CACSLK010012206">
    <property type="protein sequence ID" value="CAA0814264.1"/>
    <property type="molecule type" value="Genomic_DNA"/>
</dbReference>
<accession>A0A9N7MU22</accession>
<feature type="region of interest" description="Disordered" evidence="12">
    <location>
        <begin position="86"/>
        <end position="188"/>
    </location>
</feature>
<dbReference type="GO" id="GO:1990904">
    <property type="term" value="C:ribonucleoprotein complex"/>
    <property type="evidence" value="ECO:0007669"/>
    <property type="project" value="UniProtKB-KW"/>
</dbReference>
<feature type="region of interest" description="Disordered" evidence="12">
    <location>
        <begin position="60"/>
        <end position="79"/>
    </location>
</feature>
<feature type="domain" description="CRM" evidence="13">
    <location>
        <begin position="450"/>
        <end position="547"/>
    </location>
</feature>
<keyword evidence="4" id="KW-0507">mRNA processing</keyword>
<keyword evidence="15" id="KW-1185">Reference proteome</keyword>
<evidence type="ECO:0000256" key="9">
    <source>
        <dbReference type="ARBA" id="ARBA00023274"/>
    </source>
</evidence>
<evidence type="ECO:0000256" key="11">
    <source>
        <dbReference type="SAM" id="Coils"/>
    </source>
</evidence>
<keyword evidence="5" id="KW-0677">Repeat</keyword>
<dbReference type="GO" id="GO:0000373">
    <property type="term" value="P:Group II intron splicing"/>
    <property type="evidence" value="ECO:0007669"/>
    <property type="project" value="UniProtKB-ARBA"/>
</dbReference>
<evidence type="ECO:0000313" key="15">
    <source>
        <dbReference type="Proteomes" id="UP001153555"/>
    </source>
</evidence>
<evidence type="ECO:0000256" key="8">
    <source>
        <dbReference type="ARBA" id="ARBA00023187"/>
    </source>
</evidence>
<comment type="caution">
    <text evidence="14">The sequence shown here is derived from an EMBL/GenBank/DDBJ whole genome shotgun (WGS) entry which is preliminary data.</text>
</comment>
<feature type="coiled-coil region" evidence="11">
    <location>
        <begin position="624"/>
        <end position="651"/>
    </location>
</feature>
<reference evidence="14" key="1">
    <citation type="submission" date="2019-12" db="EMBL/GenBank/DDBJ databases">
        <authorList>
            <person name="Scholes J."/>
        </authorList>
    </citation>
    <scope>NUCLEOTIDE SEQUENCE</scope>
</reference>
<dbReference type="InterPro" id="IPR045278">
    <property type="entry name" value="CRS1/CFM2/CFM3"/>
</dbReference>
<keyword evidence="3" id="KW-0934">Plastid</keyword>
<protein>
    <submittedName>
        <fullName evidence="14">CRS1 / YhbY (CRM) domain-containing protein</fullName>
    </submittedName>
</protein>
<dbReference type="OrthoDB" id="551352at2759"/>
<dbReference type="AlphaFoldDB" id="A0A9N7MU22"/>
<evidence type="ECO:0000256" key="1">
    <source>
        <dbReference type="ARBA" id="ARBA00004229"/>
    </source>
</evidence>
<evidence type="ECO:0000256" key="2">
    <source>
        <dbReference type="ARBA" id="ARBA00022528"/>
    </source>
</evidence>
<proteinExistence type="predicted"/>
<gene>
    <name evidence="14" type="ORF">SHERM_14565</name>
</gene>
<dbReference type="GO" id="GO:0009507">
    <property type="term" value="C:chloroplast"/>
    <property type="evidence" value="ECO:0007669"/>
    <property type="project" value="UniProtKB-SubCell"/>
</dbReference>
<comment type="subcellular location">
    <subcellularLocation>
        <location evidence="1">Plastid</location>
        <location evidence="1">Chloroplast</location>
    </subcellularLocation>
</comment>
<feature type="compositionally biased region" description="Low complexity" evidence="12">
    <location>
        <begin position="113"/>
        <end position="132"/>
    </location>
</feature>
<dbReference type="InterPro" id="IPR035920">
    <property type="entry name" value="YhbY-like_sf"/>
</dbReference>
<evidence type="ECO:0000256" key="12">
    <source>
        <dbReference type="SAM" id="MobiDB-lite"/>
    </source>
</evidence>
<evidence type="ECO:0000259" key="13">
    <source>
        <dbReference type="PROSITE" id="PS51295"/>
    </source>
</evidence>
<dbReference type="InterPro" id="IPR001890">
    <property type="entry name" value="RNA-binding_CRM"/>
</dbReference>
<keyword evidence="9" id="KW-0687">Ribonucleoprotein</keyword>
<keyword evidence="6 10" id="KW-0694">RNA-binding</keyword>
<dbReference type="Gene3D" id="3.30.110.60">
    <property type="entry name" value="YhbY-like"/>
    <property type="match status" value="3"/>
</dbReference>
<dbReference type="Pfam" id="PF01985">
    <property type="entry name" value="CRS1_YhbY"/>
    <property type="match status" value="3"/>
</dbReference>
<keyword evidence="11" id="KW-0175">Coiled coil</keyword>
<dbReference type="Proteomes" id="UP001153555">
    <property type="component" value="Unassembled WGS sequence"/>
</dbReference>
<evidence type="ECO:0000313" key="14">
    <source>
        <dbReference type="EMBL" id="CAA0814264.1"/>
    </source>
</evidence>
<feature type="compositionally biased region" description="Polar residues" evidence="12">
    <location>
        <begin position="86"/>
        <end position="100"/>
    </location>
</feature>
<evidence type="ECO:0000256" key="6">
    <source>
        <dbReference type="ARBA" id="ARBA00022884"/>
    </source>
</evidence>
<feature type="domain" description="CRM" evidence="13">
    <location>
        <begin position="250"/>
        <end position="346"/>
    </location>
</feature>
<evidence type="ECO:0000256" key="7">
    <source>
        <dbReference type="ARBA" id="ARBA00022946"/>
    </source>
</evidence>
<dbReference type="PROSITE" id="PS51295">
    <property type="entry name" value="CRM"/>
    <property type="match status" value="3"/>
</dbReference>
<sequence length="828" mass="93450">MTAFSPIPSNFLNPSPRASPPPSSLFLLSFHLQTHPLKCFRPKKLKIICCQQTFELDVKTNSAKKKPKPRPSFVEQVQSKWSVKTPSLRQTFPWQQQKISDASRESQPPPTSLSPSDVSSSDRGSGHISSVSEPPVNSRTRIKSTMAPWAHGKESRKKVSQEPSARVVQGSDSLRNDGSRGRDYNETPICPPKKNVILGAKVSENATAVEGSSITFRTNKLERLPWERRNEVERVKEDKLRNRNTVLAERVMPEHELKRLRNVSLRMAEHIKVGSAGVTQTLVDTIQEKWKHEEVVKLKFEGPPSKNMKRTHEFLESRTGGLVIYRSGGLVVLYRGSSYKLDCVKSYGERAQADNQELSSAGEDFCESNKAGRINGAAKSSGICNLSYVNNLSKQEQMDLHELNSMLDELGPRFVDWSGREPIPVDADLLPTVVPGYKTPFRLLPHGVRHALRDKEMTFLRRTARMVPPHFALGRNRELQGLAMAMVKLWEKSAIAKIAIKRGVLNTSNERMAEQLKILTGGTLVSRNKEFIVFYRGNDFLPPRVSSALVEAEKVAALQQDEEEQAREKASSLLDPTRESRQRLVAGTLSETKAATSRWGSEPDSAALEKMKRDTAVARHASLVNSLEKKLALAKGKISRAEKVLQKVLENQEPEDLPTDLETLTDEERFLFRKIGLSMKPFLHLGRREIFDGTIENMHLHWKYRELVKIMVERKTLSQVKHIAISLEAESGGVLVCVERTHKGHVIIVYRGKNYQRPLAFRPKNLLTKRQALARSIELQRREALKHHVLELEENLEKLKKGLEDAMMATDDDSTGNLDSRNGTERLQ</sequence>
<dbReference type="FunFam" id="3.30.110.60:FF:000002">
    <property type="entry name" value="CRS2-associated factor 1, chloroplastic"/>
    <property type="match status" value="2"/>
</dbReference>
<keyword evidence="2" id="KW-0150">Chloroplast</keyword>
<keyword evidence="7" id="KW-0809">Transit peptide</keyword>
<feature type="compositionally biased region" description="Basic and acidic residues" evidence="12">
    <location>
        <begin position="174"/>
        <end position="185"/>
    </location>
</feature>
<feature type="coiled-coil region" evidence="11">
    <location>
        <begin position="782"/>
        <end position="809"/>
    </location>
</feature>
<dbReference type="SUPFAM" id="SSF75471">
    <property type="entry name" value="YhbY-like"/>
    <property type="match status" value="3"/>
</dbReference>
<feature type="domain" description="CRM" evidence="13">
    <location>
        <begin position="662"/>
        <end position="762"/>
    </location>
</feature>
<dbReference type="GO" id="GO:0003729">
    <property type="term" value="F:mRNA binding"/>
    <property type="evidence" value="ECO:0007669"/>
    <property type="project" value="InterPro"/>
</dbReference>
<feature type="region of interest" description="Disordered" evidence="12">
    <location>
        <begin position="809"/>
        <end position="828"/>
    </location>
</feature>
<organism evidence="14 15">
    <name type="scientific">Striga hermonthica</name>
    <name type="common">Purple witchweed</name>
    <name type="synonym">Buchnera hermonthica</name>
    <dbReference type="NCBI Taxonomy" id="68872"/>
    <lineage>
        <taxon>Eukaryota</taxon>
        <taxon>Viridiplantae</taxon>
        <taxon>Streptophyta</taxon>
        <taxon>Embryophyta</taxon>
        <taxon>Tracheophyta</taxon>
        <taxon>Spermatophyta</taxon>
        <taxon>Magnoliopsida</taxon>
        <taxon>eudicotyledons</taxon>
        <taxon>Gunneridae</taxon>
        <taxon>Pentapetalae</taxon>
        <taxon>asterids</taxon>
        <taxon>lamiids</taxon>
        <taxon>Lamiales</taxon>
        <taxon>Orobanchaceae</taxon>
        <taxon>Buchnereae</taxon>
        <taxon>Striga</taxon>
    </lineage>
</organism>
<dbReference type="PANTHER" id="PTHR31846:SF7">
    <property type="entry name" value="CRS1 _ YHBY (CRM) DOMAIN-CONTAINING PROTEIN"/>
    <property type="match status" value="1"/>
</dbReference>
<evidence type="ECO:0000256" key="3">
    <source>
        <dbReference type="ARBA" id="ARBA00022640"/>
    </source>
</evidence>
<evidence type="ECO:0000256" key="4">
    <source>
        <dbReference type="ARBA" id="ARBA00022664"/>
    </source>
</evidence>
<name>A0A9N7MU22_STRHE</name>
<dbReference type="SMART" id="SM01103">
    <property type="entry name" value="CRS1_YhbY"/>
    <property type="match status" value="3"/>
</dbReference>
<feature type="compositionally biased region" description="Basic and acidic residues" evidence="12">
    <location>
        <begin position="151"/>
        <end position="160"/>
    </location>
</feature>
<dbReference type="GO" id="GO:0006397">
    <property type="term" value="P:mRNA processing"/>
    <property type="evidence" value="ECO:0007669"/>
    <property type="project" value="UniProtKB-KW"/>
</dbReference>
<evidence type="ECO:0000256" key="5">
    <source>
        <dbReference type="ARBA" id="ARBA00022737"/>
    </source>
</evidence>